<evidence type="ECO:0000313" key="7">
    <source>
        <dbReference type="Proteomes" id="UP000241444"/>
    </source>
</evidence>
<dbReference type="GO" id="GO:0016020">
    <property type="term" value="C:membrane"/>
    <property type="evidence" value="ECO:0007669"/>
    <property type="project" value="UniProtKB-SubCell"/>
</dbReference>
<protein>
    <submittedName>
        <fullName evidence="6">DoxX family protein</fullName>
    </submittedName>
</protein>
<dbReference type="Pfam" id="PF07681">
    <property type="entry name" value="DoxX"/>
    <property type="match status" value="1"/>
</dbReference>
<accession>A0A2P7BUF4</accession>
<keyword evidence="2 5" id="KW-0812">Transmembrane</keyword>
<keyword evidence="3 5" id="KW-1133">Transmembrane helix</keyword>
<proteinExistence type="predicted"/>
<comment type="caution">
    <text evidence="6">The sequence shown here is derived from an EMBL/GenBank/DDBJ whole genome shotgun (WGS) entry which is preliminary data.</text>
</comment>
<keyword evidence="7" id="KW-1185">Reference proteome</keyword>
<evidence type="ECO:0000256" key="3">
    <source>
        <dbReference type="ARBA" id="ARBA00022989"/>
    </source>
</evidence>
<evidence type="ECO:0000256" key="5">
    <source>
        <dbReference type="SAM" id="Phobius"/>
    </source>
</evidence>
<dbReference type="InterPro" id="IPR032808">
    <property type="entry name" value="DoxX"/>
</dbReference>
<evidence type="ECO:0000313" key="6">
    <source>
        <dbReference type="EMBL" id="PSH70104.1"/>
    </source>
</evidence>
<gene>
    <name evidence="6" type="ORF">CU102_03100</name>
</gene>
<reference evidence="7" key="1">
    <citation type="submission" date="2017-11" db="EMBL/GenBank/DDBJ databases">
        <authorList>
            <person name="Kuznetsova I."/>
            <person name="Sazanova A."/>
            <person name="Chirak E."/>
            <person name="Safronova V."/>
            <person name="Willems A."/>
        </authorList>
    </citation>
    <scope>NUCLEOTIDE SEQUENCE [LARGE SCALE GENOMIC DNA]</scope>
    <source>
        <strain evidence="7">STM 196</strain>
    </source>
</reference>
<dbReference type="Proteomes" id="UP000241444">
    <property type="component" value="Unassembled WGS sequence"/>
</dbReference>
<keyword evidence="4 5" id="KW-0472">Membrane</keyword>
<dbReference type="EMBL" id="PGGO01000002">
    <property type="protein sequence ID" value="PSH70104.1"/>
    <property type="molecule type" value="Genomic_DNA"/>
</dbReference>
<sequence length="118" mass="13135">MEFAFEPMTILRVLCGMWFIPHCVGKIRHVGPASATFAKAGFHPARLFVILTIIVELIAGAGLVFNIFPWLAAGMAVAVLLGASYAVLKINGWNWRWQKQGPEFMMFWSVSCILSVLH</sequence>
<dbReference type="OrthoDB" id="5382961at2"/>
<name>A0A2P7BUF4_9HYPH</name>
<organism evidence="6 7">
    <name type="scientific">Phyllobacterium brassicacearum</name>
    <dbReference type="NCBI Taxonomy" id="314235"/>
    <lineage>
        <taxon>Bacteria</taxon>
        <taxon>Pseudomonadati</taxon>
        <taxon>Pseudomonadota</taxon>
        <taxon>Alphaproteobacteria</taxon>
        <taxon>Hyphomicrobiales</taxon>
        <taxon>Phyllobacteriaceae</taxon>
        <taxon>Phyllobacterium</taxon>
    </lineage>
</organism>
<comment type="subcellular location">
    <subcellularLocation>
        <location evidence="1">Membrane</location>
        <topology evidence="1">Multi-pass membrane protein</topology>
    </subcellularLocation>
</comment>
<dbReference type="RefSeq" id="WP_106709924.1">
    <property type="nucleotide sequence ID" value="NZ_PGGO01000002.1"/>
</dbReference>
<feature type="transmembrane region" description="Helical" evidence="5">
    <location>
        <begin position="70"/>
        <end position="88"/>
    </location>
</feature>
<evidence type="ECO:0000256" key="4">
    <source>
        <dbReference type="ARBA" id="ARBA00023136"/>
    </source>
</evidence>
<evidence type="ECO:0000256" key="2">
    <source>
        <dbReference type="ARBA" id="ARBA00022692"/>
    </source>
</evidence>
<feature type="transmembrane region" description="Helical" evidence="5">
    <location>
        <begin position="47"/>
        <end position="64"/>
    </location>
</feature>
<evidence type="ECO:0000256" key="1">
    <source>
        <dbReference type="ARBA" id="ARBA00004141"/>
    </source>
</evidence>
<dbReference type="AlphaFoldDB" id="A0A2P7BUF4"/>